<dbReference type="InterPro" id="IPR006931">
    <property type="entry name" value="Calcipressin"/>
</dbReference>
<dbReference type="Pfam" id="PF04847">
    <property type="entry name" value="Calcipressin"/>
    <property type="match status" value="1"/>
</dbReference>
<evidence type="ECO:0000256" key="2">
    <source>
        <dbReference type="SAM" id="MobiDB-lite"/>
    </source>
</evidence>
<reference evidence="3 4" key="1">
    <citation type="journal article" date="2018" name="Nat. Ecol. Evol.">
        <title>Shark genomes provide insights into elasmobranch evolution and the origin of vertebrates.</title>
        <authorList>
            <person name="Hara Y"/>
            <person name="Yamaguchi K"/>
            <person name="Onimaru K"/>
            <person name="Kadota M"/>
            <person name="Koyanagi M"/>
            <person name="Keeley SD"/>
            <person name="Tatsumi K"/>
            <person name="Tanaka K"/>
            <person name="Motone F"/>
            <person name="Kageyama Y"/>
            <person name="Nozu R"/>
            <person name="Adachi N"/>
            <person name="Nishimura O"/>
            <person name="Nakagawa R"/>
            <person name="Tanegashima C"/>
            <person name="Kiyatake I"/>
            <person name="Matsumoto R"/>
            <person name="Murakumo K"/>
            <person name="Nishida K"/>
            <person name="Terakita A"/>
            <person name="Kuratani S"/>
            <person name="Sato K"/>
            <person name="Hyodo S Kuraku.S."/>
        </authorList>
    </citation>
    <scope>NUCLEOTIDE SEQUENCE [LARGE SCALE GENOMIC DNA]</scope>
</reference>
<dbReference type="GO" id="GO:0005634">
    <property type="term" value="C:nucleus"/>
    <property type="evidence" value="ECO:0007669"/>
    <property type="project" value="TreeGrafter"/>
</dbReference>
<keyword evidence="4" id="KW-1185">Reference proteome</keyword>
<evidence type="ECO:0000313" key="3">
    <source>
        <dbReference type="EMBL" id="GCB71748.1"/>
    </source>
</evidence>
<evidence type="ECO:0000256" key="1">
    <source>
        <dbReference type="ARBA" id="ARBA00008209"/>
    </source>
</evidence>
<accession>A0A401PF77</accession>
<dbReference type="STRING" id="75743.A0A401PF77"/>
<comment type="similarity">
    <text evidence="1">Belongs to the RCAN family.</text>
</comment>
<gene>
    <name evidence="3" type="ORF">scyTo_0008914</name>
</gene>
<dbReference type="EMBL" id="BFAA01003523">
    <property type="protein sequence ID" value="GCB71748.1"/>
    <property type="molecule type" value="Genomic_DNA"/>
</dbReference>
<dbReference type="PANTHER" id="PTHR10300:SF6">
    <property type="entry name" value="CALCIPRESSIN-3"/>
    <property type="match status" value="1"/>
</dbReference>
<feature type="region of interest" description="Disordered" evidence="2">
    <location>
        <begin position="1"/>
        <end position="30"/>
    </location>
</feature>
<dbReference type="GO" id="GO:0019722">
    <property type="term" value="P:calcium-mediated signaling"/>
    <property type="evidence" value="ECO:0007669"/>
    <property type="project" value="InterPro"/>
</dbReference>
<feature type="compositionally biased region" description="Polar residues" evidence="2">
    <location>
        <begin position="12"/>
        <end position="21"/>
    </location>
</feature>
<dbReference type="GO" id="GO:0005737">
    <property type="term" value="C:cytoplasm"/>
    <property type="evidence" value="ECO:0007669"/>
    <property type="project" value="TreeGrafter"/>
</dbReference>
<dbReference type="GO" id="GO:0008597">
    <property type="term" value="F:calcium-dependent protein serine/threonine phosphatase regulator activity"/>
    <property type="evidence" value="ECO:0007669"/>
    <property type="project" value="TreeGrafter"/>
</dbReference>
<dbReference type="AlphaFoldDB" id="A0A401PF77"/>
<dbReference type="OrthoDB" id="17212at2759"/>
<name>A0A401PF77_SCYTO</name>
<evidence type="ECO:0000313" key="4">
    <source>
        <dbReference type="Proteomes" id="UP000288216"/>
    </source>
</evidence>
<sequence length="125" mass="13927">MSESAEKEQDGNNKLQVQNNQDEVKKMYLTPPPPVKQFLISPPASPPVGWHPIEDATPTINYDLLRAIATLGPGDKYEVHTGTERTPSVVVHICESENEEEDAVKLPKQKIVQTKRPDNAPTMNK</sequence>
<feature type="region of interest" description="Disordered" evidence="2">
    <location>
        <begin position="97"/>
        <end position="125"/>
    </location>
</feature>
<dbReference type="PANTHER" id="PTHR10300">
    <property type="entry name" value="CALCIPRESSIN"/>
    <property type="match status" value="1"/>
</dbReference>
<dbReference type="OMA" id="WHPIEDA"/>
<feature type="compositionally biased region" description="Basic and acidic residues" evidence="2">
    <location>
        <begin position="1"/>
        <end position="11"/>
    </location>
</feature>
<proteinExistence type="inferred from homology"/>
<organism evidence="3 4">
    <name type="scientific">Scyliorhinus torazame</name>
    <name type="common">Cloudy catshark</name>
    <name type="synonym">Catulus torazame</name>
    <dbReference type="NCBI Taxonomy" id="75743"/>
    <lineage>
        <taxon>Eukaryota</taxon>
        <taxon>Metazoa</taxon>
        <taxon>Chordata</taxon>
        <taxon>Craniata</taxon>
        <taxon>Vertebrata</taxon>
        <taxon>Chondrichthyes</taxon>
        <taxon>Elasmobranchii</taxon>
        <taxon>Galeomorphii</taxon>
        <taxon>Galeoidea</taxon>
        <taxon>Carcharhiniformes</taxon>
        <taxon>Scyliorhinidae</taxon>
        <taxon>Scyliorhinus</taxon>
    </lineage>
</organism>
<dbReference type="Proteomes" id="UP000288216">
    <property type="component" value="Unassembled WGS sequence"/>
</dbReference>
<protein>
    <recommendedName>
        <fullName evidence="5">Calcipressin-1</fullName>
    </recommendedName>
</protein>
<evidence type="ECO:0008006" key="5">
    <source>
        <dbReference type="Google" id="ProtNLM"/>
    </source>
</evidence>
<comment type="caution">
    <text evidence="3">The sequence shown here is derived from an EMBL/GenBank/DDBJ whole genome shotgun (WGS) entry which is preliminary data.</text>
</comment>